<dbReference type="InterPro" id="IPR058263">
    <property type="entry name" value="DUF7957"/>
</dbReference>
<dbReference type="EMBL" id="JBHUEM010000030">
    <property type="protein sequence ID" value="MFD1738085.1"/>
    <property type="molecule type" value="Genomic_DNA"/>
</dbReference>
<sequence length="116" mass="13317">MSEWIINQNKLIANGFKVEFEHKIDKAEYVSKVYLVLLEIPKGSNEVDNLYAVNENGEILWRVQSVKDAFNIPQNTPYVAMSIIDSKTVQVTSFFGMRYLVEILSGKLIDKECIGW</sequence>
<dbReference type="Pfam" id="PF25857">
    <property type="entry name" value="DUF7957"/>
    <property type="match status" value="1"/>
</dbReference>
<dbReference type="Proteomes" id="UP001597214">
    <property type="component" value="Unassembled WGS sequence"/>
</dbReference>
<accession>A0ABW4LVE1</accession>
<evidence type="ECO:0000313" key="1">
    <source>
        <dbReference type="EMBL" id="MFD1738085.1"/>
    </source>
</evidence>
<name>A0ABW4LVE1_9BACI</name>
<protein>
    <submittedName>
        <fullName evidence="1">Uncharacterized protein</fullName>
    </submittedName>
</protein>
<keyword evidence="2" id="KW-1185">Reference proteome</keyword>
<reference evidence="2" key="1">
    <citation type="journal article" date="2019" name="Int. J. Syst. Evol. Microbiol.">
        <title>The Global Catalogue of Microorganisms (GCM) 10K type strain sequencing project: providing services to taxonomists for standard genome sequencing and annotation.</title>
        <authorList>
            <consortium name="The Broad Institute Genomics Platform"/>
            <consortium name="The Broad Institute Genome Sequencing Center for Infectious Disease"/>
            <person name="Wu L."/>
            <person name="Ma J."/>
        </authorList>
    </citation>
    <scope>NUCLEOTIDE SEQUENCE [LARGE SCALE GENOMIC DNA]</scope>
    <source>
        <strain evidence="2">CCUG 49339</strain>
    </source>
</reference>
<dbReference type="RefSeq" id="WP_377929302.1">
    <property type="nucleotide sequence ID" value="NZ_JBHUEM010000030.1"/>
</dbReference>
<organism evidence="1 2">
    <name type="scientific">Bacillus salitolerans</name>
    <dbReference type="NCBI Taxonomy" id="1437434"/>
    <lineage>
        <taxon>Bacteria</taxon>
        <taxon>Bacillati</taxon>
        <taxon>Bacillota</taxon>
        <taxon>Bacilli</taxon>
        <taxon>Bacillales</taxon>
        <taxon>Bacillaceae</taxon>
        <taxon>Bacillus</taxon>
    </lineage>
</organism>
<evidence type="ECO:0000313" key="2">
    <source>
        <dbReference type="Proteomes" id="UP001597214"/>
    </source>
</evidence>
<proteinExistence type="predicted"/>
<gene>
    <name evidence="1" type="ORF">ACFSCX_16240</name>
</gene>
<comment type="caution">
    <text evidence="1">The sequence shown here is derived from an EMBL/GenBank/DDBJ whole genome shotgun (WGS) entry which is preliminary data.</text>
</comment>